<evidence type="ECO:0000313" key="5">
    <source>
        <dbReference type="EMBL" id="QCI66897.1"/>
    </source>
</evidence>
<sequence length="379" mass="41330">MTVSFCQDCSTKQFLTLFSASMPRHPMPPDRLTPRPGRLPERGPILDEDDMMKAIVFDRIGSPLDDFAVLHLREQPLPFAGAGEALIRMRSASINPGDFLFIQELYPAPKRPQYPQIGGNHGTGIIAEASPEVSLPPGTLVAFSYYNSWAEYAAVPAEWLIPLPADYPIEKAAQFMNLITAWDLLEQSGVEPGQWLALTAGNSAVATMVAQMARRRGVRVAAIVRRISAQRDLTGLGAELVIELSQPSKPISEQIDAMTGGKGVNAVIDSVGGPLLADLARSLSPGGKAIIYGGFGADPFALHNFDLLMKGSAISSYVYRYFFEPPKPQDRETLQAIIALTAPADFKVLSAGAHDLDDFRTAIDETLHRPERGKRFLRM</sequence>
<dbReference type="AlphaFoldDB" id="A0A4D7BGI6"/>
<dbReference type="InterPro" id="IPR036291">
    <property type="entry name" value="NAD(P)-bd_dom_sf"/>
</dbReference>
<dbReference type="Gene3D" id="3.90.180.10">
    <property type="entry name" value="Medium-chain alcohol dehydrogenases, catalytic domain"/>
    <property type="match status" value="1"/>
</dbReference>
<feature type="region of interest" description="Disordered" evidence="3">
    <location>
        <begin position="25"/>
        <end position="45"/>
    </location>
</feature>
<reference evidence="5 6" key="1">
    <citation type="submission" date="2019-04" db="EMBL/GenBank/DDBJ databases">
        <title>Phreatobacter aquaticus sp. nov.</title>
        <authorList>
            <person name="Choi A."/>
        </authorList>
    </citation>
    <scope>NUCLEOTIDE SEQUENCE [LARGE SCALE GENOMIC DNA]</scope>
    <source>
        <strain evidence="5 6">KCTC 52518</strain>
    </source>
</reference>
<dbReference type="SMART" id="SM00829">
    <property type="entry name" value="PKS_ER"/>
    <property type="match status" value="1"/>
</dbReference>
<evidence type="ECO:0000256" key="3">
    <source>
        <dbReference type="SAM" id="MobiDB-lite"/>
    </source>
</evidence>
<proteinExistence type="predicted"/>
<dbReference type="InterPro" id="IPR020843">
    <property type="entry name" value="ER"/>
</dbReference>
<dbReference type="SUPFAM" id="SSF50129">
    <property type="entry name" value="GroES-like"/>
    <property type="match status" value="1"/>
</dbReference>
<dbReference type="InterPro" id="IPR013149">
    <property type="entry name" value="ADH-like_C"/>
</dbReference>
<dbReference type="Gene3D" id="3.40.50.720">
    <property type="entry name" value="NAD(P)-binding Rossmann-like Domain"/>
    <property type="match status" value="1"/>
</dbReference>
<name>A0A4D7BGI6_9HYPH</name>
<dbReference type="OrthoDB" id="9787435at2"/>
<evidence type="ECO:0000313" key="6">
    <source>
        <dbReference type="Proteomes" id="UP000298781"/>
    </source>
</evidence>
<accession>A0A4D7BGI6</accession>
<dbReference type="Pfam" id="PF00107">
    <property type="entry name" value="ADH_zinc_N"/>
    <property type="match status" value="1"/>
</dbReference>
<evidence type="ECO:0000256" key="2">
    <source>
        <dbReference type="ARBA" id="ARBA00023002"/>
    </source>
</evidence>
<dbReference type="EMBL" id="CP039690">
    <property type="protein sequence ID" value="QCI66897.1"/>
    <property type="molecule type" value="Genomic_DNA"/>
</dbReference>
<feature type="domain" description="Enoyl reductase (ER)" evidence="4">
    <location>
        <begin position="65"/>
        <end position="377"/>
    </location>
</feature>
<dbReference type="Proteomes" id="UP000298781">
    <property type="component" value="Chromosome"/>
</dbReference>
<keyword evidence="1" id="KW-0521">NADP</keyword>
<organism evidence="5 6">
    <name type="scientific">Phreatobacter stygius</name>
    <dbReference type="NCBI Taxonomy" id="1940610"/>
    <lineage>
        <taxon>Bacteria</taxon>
        <taxon>Pseudomonadati</taxon>
        <taxon>Pseudomonadota</taxon>
        <taxon>Alphaproteobacteria</taxon>
        <taxon>Hyphomicrobiales</taxon>
        <taxon>Phreatobacteraceae</taxon>
        <taxon>Phreatobacter</taxon>
    </lineage>
</organism>
<evidence type="ECO:0000256" key="1">
    <source>
        <dbReference type="ARBA" id="ARBA00022857"/>
    </source>
</evidence>
<dbReference type="InterPro" id="IPR011032">
    <property type="entry name" value="GroES-like_sf"/>
</dbReference>
<dbReference type="GO" id="GO:0070402">
    <property type="term" value="F:NADPH binding"/>
    <property type="evidence" value="ECO:0007669"/>
    <property type="project" value="TreeGrafter"/>
</dbReference>
<dbReference type="PANTHER" id="PTHR48106:SF2">
    <property type="entry name" value="ZN2+-BINDING DEHYDROGENASE"/>
    <property type="match status" value="1"/>
</dbReference>
<dbReference type="PANTHER" id="PTHR48106">
    <property type="entry name" value="QUINONE OXIDOREDUCTASE PIG3-RELATED"/>
    <property type="match status" value="1"/>
</dbReference>
<dbReference type="SUPFAM" id="SSF51735">
    <property type="entry name" value="NAD(P)-binding Rossmann-fold domains"/>
    <property type="match status" value="1"/>
</dbReference>
<dbReference type="GO" id="GO:0016651">
    <property type="term" value="F:oxidoreductase activity, acting on NAD(P)H"/>
    <property type="evidence" value="ECO:0007669"/>
    <property type="project" value="TreeGrafter"/>
</dbReference>
<dbReference type="InterPro" id="IPR013154">
    <property type="entry name" value="ADH-like_N"/>
</dbReference>
<evidence type="ECO:0000259" key="4">
    <source>
        <dbReference type="SMART" id="SM00829"/>
    </source>
</evidence>
<protein>
    <recommendedName>
        <fullName evidence="4">Enoyl reductase (ER) domain-containing protein</fullName>
    </recommendedName>
</protein>
<gene>
    <name evidence="5" type="ORF">E8M01_23205</name>
</gene>
<dbReference type="KEGG" id="pstg:E8M01_23205"/>
<keyword evidence="6" id="KW-1185">Reference proteome</keyword>
<keyword evidence="2" id="KW-0560">Oxidoreductase</keyword>
<dbReference type="Pfam" id="PF08240">
    <property type="entry name" value="ADH_N"/>
    <property type="match status" value="1"/>
</dbReference>